<dbReference type="InterPro" id="IPR037294">
    <property type="entry name" value="ABC_BtuC-like"/>
</dbReference>
<dbReference type="GO" id="GO:0005886">
    <property type="term" value="C:plasma membrane"/>
    <property type="evidence" value="ECO:0007669"/>
    <property type="project" value="UniProtKB-SubCell"/>
</dbReference>
<keyword evidence="6 8" id="KW-1133">Transmembrane helix</keyword>
<protein>
    <submittedName>
        <fullName evidence="9">Iron complex transport system permease protein</fullName>
    </submittedName>
</protein>
<feature type="transmembrane region" description="Helical" evidence="8">
    <location>
        <begin position="210"/>
        <end position="232"/>
    </location>
</feature>
<comment type="caution">
    <text evidence="9">The sequence shown here is derived from an EMBL/GenBank/DDBJ whole genome shotgun (WGS) entry which is preliminary data.</text>
</comment>
<sequence>MSSSTDSANSINYRFNSFAPRNFTLVLVICGVLLFVCVLASLAFGSRLVSWNELIDGLFHSNTDSYGANVVRKRVSRTVFSLFCGAALGVSGALMQAVTRNPIADPSILGVNTGASLFVVSGIAFFNISTANQFIWFALAGAAITAVFVFGIGSMGRGGATPLKLVLAGAATSAALSSLVTAIMLPRSYVMDQFRFWQVGSVGSGSWDSIITFLPFLIIGMLLGIFSASALNALALGDEMATVLGIKTSMLRLIAAVAAVLLCGATTALAGPIGFIGLLSAHAIRLMLGPDLRYIIPLSAISGAIILTISDVIGRLLGSPGELEVGVVTAFIGAPLLIILAMKLKVRSL</sequence>
<evidence type="ECO:0000256" key="7">
    <source>
        <dbReference type="ARBA" id="ARBA00023136"/>
    </source>
</evidence>
<dbReference type="FunFam" id="1.10.3470.10:FF:000001">
    <property type="entry name" value="Vitamin B12 ABC transporter permease BtuC"/>
    <property type="match status" value="1"/>
</dbReference>
<dbReference type="EMBL" id="QPJJ01000010">
    <property type="protein sequence ID" value="RCW65887.1"/>
    <property type="molecule type" value="Genomic_DNA"/>
</dbReference>
<feature type="transmembrane region" description="Helical" evidence="8">
    <location>
        <begin position="134"/>
        <end position="153"/>
    </location>
</feature>
<dbReference type="OrthoDB" id="9811721at2"/>
<dbReference type="Pfam" id="PF01032">
    <property type="entry name" value="FecCD"/>
    <property type="match status" value="1"/>
</dbReference>
<evidence type="ECO:0000256" key="4">
    <source>
        <dbReference type="ARBA" id="ARBA00022475"/>
    </source>
</evidence>
<feature type="transmembrane region" description="Helical" evidence="8">
    <location>
        <begin position="79"/>
        <end position="97"/>
    </location>
</feature>
<feature type="transmembrane region" description="Helical" evidence="8">
    <location>
        <begin position="325"/>
        <end position="344"/>
    </location>
</feature>
<evidence type="ECO:0000256" key="2">
    <source>
        <dbReference type="ARBA" id="ARBA00007935"/>
    </source>
</evidence>
<proteinExistence type="inferred from homology"/>
<dbReference type="GO" id="GO:0022857">
    <property type="term" value="F:transmembrane transporter activity"/>
    <property type="evidence" value="ECO:0007669"/>
    <property type="project" value="InterPro"/>
</dbReference>
<evidence type="ECO:0000256" key="6">
    <source>
        <dbReference type="ARBA" id="ARBA00022989"/>
    </source>
</evidence>
<gene>
    <name evidence="9" type="ORF">DFR57_110105</name>
</gene>
<dbReference type="RefSeq" id="WP_114353550.1">
    <property type="nucleotide sequence ID" value="NZ_QPJJ01000010.1"/>
</dbReference>
<organism evidence="9 10">
    <name type="scientific">Saliterribacillus persicus</name>
    <dbReference type="NCBI Taxonomy" id="930114"/>
    <lineage>
        <taxon>Bacteria</taxon>
        <taxon>Bacillati</taxon>
        <taxon>Bacillota</taxon>
        <taxon>Bacilli</taxon>
        <taxon>Bacillales</taxon>
        <taxon>Bacillaceae</taxon>
        <taxon>Saliterribacillus</taxon>
    </lineage>
</organism>
<keyword evidence="10" id="KW-1185">Reference proteome</keyword>
<evidence type="ECO:0000256" key="1">
    <source>
        <dbReference type="ARBA" id="ARBA00004651"/>
    </source>
</evidence>
<comment type="subcellular location">
    <subcellularLocation>
        <location evidence="1">Cell membrane</location>
        <topology evidence="1">Multi-pass membrane protein</topology>
    </subcellularLocation>
</comment>
<evidence type="ECO:0000256" key="3">
    <source>
        <dbReference type="ARBA" id="ARBA00022448"/>
    </source>
</evidence>
<reference evidence="9 10" key="1">
    <citation type="submission" date="2018-07" db="EMBL/GenBank/DDBJ databases">
        <title>Genomic Encyclopedia of Type Strains, Phase IV (KMG-IV): sequencing the most valuable type-strain genomes for metagenomic binning, comparative biology and taxonomic classification.</title>
        <authorList>
            <person name="Goeker M."/>
        </authorList>
    </citation>
    <scope>NUCLEOTIDE SEQUENCE [LARGE SCALE GENOMIC DNA]</scope>
    <source>
        <strain evidence="9 10">DSM 27696</strain>
    </source>
</reference>
<dbReference type="PANTHER" id="PTHR30472">
    <property type="entry name" value="FERRIC ENTEROBACTIN TRANSPORT SYSTEM PERMEASE PROTEIN"/>
    <property type="match status" value="1"/>
</dbReference>
<feature type="transmembrane region" description="Helical" evidence="8">
    <location>
        <begin position="23"/>
        <end position="44"/>
    </location>
</feature>
<feature type="transmembrane region" description="Helical" evidence="8">
    <location>
        <begin position="109"/>
        <end position="128"/>
    </location>
</feature>
<evidence type="ECO:0000313" key="9">
    <source>
        <dbReference type="EMBL" id="RCW65887.1"/>
    </source>
</evidence>
<keyword evidence="3" id="KW-0813">Transport</keyword>
<dbReference type="Proteomes" id="UP000252585">
    <property type="component" value="Unassembled WGS sequence"/>
</dbReference>
<dbReference type="AlphaFoldDB" id="A0A368XHC7"/>
<feature type="transmembrane region" description="Helical" evidence="8">
    <location>
        <begin position="294"/>
        <end position="313"/>
    </location>
</feature>
<evidence type="ECO:0000256" key="8">
    <source>
        <dbReference type="SAM" id="Phobius"/>
    </source>
</evidence>
<keyword evidence="5 8" id="KW-0812">Transmembrane</keyword>
<evidence type="ECO:0000313" key="10">
    <source>
        <dbReference type="Proteomes" id="UP000252585"/>
    </source>
</evidence>
<dbReference type="GO" id="GO:0033214">
    <property type="term" value="P:siderophore-iron import into cell"/>
    <property type="evidence" value="ECO:0007669"/>
    <property type="project" value="TreeGrafter"/>
</dbReference>
<keyword evidence="4" id="KW-1003">Cell membrane</keyword>
<name>A0A368XHC7_9BACI</name>
<dbReference type="PANTHER" id="PTHR30472:SF1">
    <property type="entry name" value="FE(3+) DICITRATE TRANSPORT SYSTEM PERMEASE PROTEIN FECC-RELATED"/>
    <property type="match status" value="1"/>
</dbReference>
<keyword evidence="7 8" id="KW-0472">Membrane</keyword>
<evidence type="ECO:0000256" key="5">
    <source>
        <dbReference type="ARBA" id="ARBA00022692"/>
    </source>
</evidence>
<dbReference type="Gene3D" id="1.10.3470.10">
    <property type="entry name" value="ABC transporter involved in vitamin B12 uptake, BtuC"/>
    <property type="match status" value="1"/>
</dbReference>
<accession>A0A368XHC7</accession>
<dbReference type="CDD" id="cd06550">
    <property type="entry name" value="TM_ABC_iron-siderophores_like"/>
    <property type="match status" value="1"/>
</dbReference>
<comment type="similarity">
    <text evidence="2">Belongs to the binding-protein-dependent transport system permease family. FecCD subfamily.</text>
</comment>
<dbReference type="InterPro" id="IPR000522">
    <property type="entry name" value="ABC_transptr_permease_BtuC"/>
</dbReference>
<feature type="transmembrane region" description="Helical" evidence="8">
    <location>
        <begin position="165"/>
        <end position="190"/>
    </location>
</feature>
<feature type="transmembrane region" description="Helical" evidence="8">
    <location>
        <begin position="253"/>
        <end position="282"/>
    </location>
</feature>
<dbReference type="SUPFAM" id="SSF81345">
    <property type="entry name" value="ABC transporter involved in vitamin B12 uptake, BtuC"/>
    <property type="match status" value="1"/>
</dbReference>